<dbReference type="InterPro" id="IPR009061">
    <property type="entry name" value="DNA-bd_dom_put_sf"/>
</dbReference>
<dbReference type="GO" id="GO:0008757">
    <property type="term" value="F:S-adenosylmethionine-dependent methyltransferase activity"/>
    <property type="evidence" value="ECO:0007669"/>
    <property type="project" value="InterPro"/>
</dbReference>
<dbReference type="PANTHER" id="PTHR30204">
    <property type="entry name" value="REDOX-CYCLING DRUG-SENSING TRANSCRIPTIONAL ACTIVATOR SOXR"/>
    <property type="match status" value="1"/>
</dbReference>
<protein>
    <submittedName>
        <fullName evidence="3">DNA-binding transcriptional MerR regulator</fullName>
    </submittedName>
</protein>
<dbReference type="InterPro" id="IPR029063">
    <property type="entry name" value="SAM-dependent_MTases_sf"/>
</dbReference>
<dbReference type="Gene3D" id="3.40.50.150">
    <property type="entry name" value="Vaccinia Virus protein VP39"/>
    <property type="match status" value="1"/>
</dbReference>
<dbReference type="GO" id="GO:0003700">
    <property type="term" value="F:DNA-binding transcription factor activity"/>
    <property type="evidence" value="ECO:0007669"/>
    <property type="project" value="InterPro"/>
</dbReference>
<evidence type="ECO:0000313" key="3">
    <source>
        <dbReference type="EMBL" id="MBB5182894.1"/>
    </source>
</evidence>
<accession>A0A7W8CXV8</accession>
<dbReference type="PRINTS" id="PR00040">
    <property type="entry name" value="HTHMERR"/>
</dbReference>
<dbReference type="Proteomes" id="UP000539953">
    <property type="component" value="Unassembled WGS sequence"/>
</dbReference>
<evidence type="ECO:0000313" key="4">
    <source>
        <dbReference type="Proteomes" id="UP000539953"/>
    </source>
</evidence>
<dbReference type="PROSITE" id="PS00552">
    <property type="entry name" value="HTH_MERR_1"/>
    <property type="match status" value="1"/>
</dbReference>
<dbReference type="Pfam" id="PF13411">
    <property type="entry name" value="MerR_1"/>
    <property type="match status" value="1"/>
</dbReference>
<dbReference type="InterPro" id="IPR013216">
    <property type="entry name" value="Methyltransf_11"/>
</dbReference>
<dbReference type="Pfam" id="PF08241">
    <property type="entry name" value="Methyltransf_11"/>
    <property type="match status" value="1"/>
</dbReference>
<gene>
    <name evidence="3" type="ORF">HNQ47_000914</name>
</gene>
<organism evidence="3 4">
    <name type="scientific">Catenisphaera adipataccumulans</name>
    <dbReference type="NCBI Taxonomy" id="700500"/>
    <lineage>
        <taxon>Bacteria</taxon>
        <taxon>Bacillati</taxon>
        <taxon>Bacillota</taxon>
        <taxon>Erysipelotrichia</taxon>
        <taxon>Erysipelotrichales</taxon>
        <taxon>Erysipelotrichaceae</taxon>
        <taxon>Catenisphaera</taxon>
    </lineage>
</organism>
<name>A0A7W8CXV8_9FIRM</name>
<evidence type="ECO:0000259" key="2">
    <source>
        <dbReference type="PROSITE" id="PS50937"/>
    </source>
</evidence>
<dbReference type="SMART" id="SM00422">
    <property type="entry name" value="HTH_MERR"/>
    <property type="match status" value="1"/>
</dbReference>
<dbReference type="SUPFAM" id="SSF53335">
    <property type="entry name" value="S-adenosyl-L-methionine-dependent methyltransferases"/>
    <property type="match status" value="1"/>
</dbReference>
<dbReference type="SUPFAM" id="SSF46955">
    <property type="entry name" value="Putative DNA-binding domain"/>
    <property type="match status" value="1"/>
</dbReference>
<sequence>MKRYYTTGSFAKMANVSERTIRYYDQIGLLKPSYVKENGYRQYSEKDFIKLQKIVALRHLGFSLEEIYPMVEEETDIRDSFRMQIDLIDRELNHLQSLRDALAQVASHEADWQEVVSVVQLFNQESKWIENYKDANQLNIRIALHDQFSVNPKGWFPWLYEHIDFSRIMRLLEIGCGNGKLWENRTMDLRHREIFLSDLSEGMVEEVRRKLGKDFNCIVIDGQHIPFKDDYFDALIANHVLFYIKDLDQCMAEMHRVLRPGGVLYCTTYGKEHMKEIEQLAQAFDKRVKLSDQPLADAFGAENGEQLLREHFSDVQRIDYPDSLRITAAQPLINYIMSCHGNQNEILAPQLPEFKKFLQSFIDKKGYIEVKKQAVLFTAKV</sequence>
<evidence type="ECO:0000256" key="1">
    <source>
        <dbReference type="ARBA" id="ARBA00023125"/>
    </source>
</evidence>
<reference evidence="3 4" key="1">
    <citation type="submission" date="2020-08" db="EMBL/GenBank/DDBJ databases">
        <title>Genomic Encyclopedia of Type Strains, Phase IV (KMG-IV): sequencing the most valuable type-strain genomes for metagenomic binning, comparative biology and taxonomic classification.</title>
        <authorList>
            <person name="Goeker M."/>
        </authorList>
    </citation>
    <scope>NUCLEOTIDE SEQUENCE [LARGE SCALE GENOMIC DNA]</scope>
    <source>
        <strain evidence="3 4">DSM 25799</strain>
    </source>
</reference>
<keyword evidence="4" id="KW-1185">Reference proteome</keyword>
<dbReference type="CDD" id="cd01106">
    <property type="entry name" value="HTH_TipAL-Mta"/>
    <property type="match status" value="1"/>
</dbReference>
<dbReference type="Gene3D" id="1.10.1660.10">
    <property type="match status" value="1"/>
</dbReference>
<dbReference type="GO" id="GO:0003677">
    <property type="term" value="F:DNA binding"/>
    <property type="evidence" value="ECO:0007669"/>
    <property type="project" value="UniProtKB-KW"/>
</dbReference>
<dbReference type="RefSeq" id="WP_183328006.1">
    <property type="nucleotide sequence ID" value="NZ_JACHHK010000003.1"/>
</dbReference>
<feature type="domain" description="HTH merR-type" evidence="2">
    <location>
        <begin position="4"/>
        <end position="73"/>
    </location>
</feature>
<dbReference type="InterPro" id="IPR000551">
    <property type="entry name" value="MerR-type_HTH_dom"/>
</dbReference>
<dbReference type="AlphaFoldDB" id="A0A7W8CXV8"/>
<dbReference type="PANTHER" id="PTHR30204:SF96">
    <property type="entry name" value="CHROMOSOME-ANCHORING PROTEIN RACA"/>
    <property type="match status" value="1"/>
</dbReference>
<keyword evidence="1 3" id="KW-0238">DNA-binding</keyword>
<dbReference type="InterPro" id="IPR047057">
    <property type="entry name" value="MerR_fam"/>
</dbReference>
<dbReference type="EMBL" id="JACHHK010000003">
    <property type="protein sequence ID" value="MBB5182894.1"/>
    <property type="molecule type" value="Genomic_DNA"/>
</dbReference>
<proteinExistence type="predicted"/>
<comment type="caution">
    <text evidence="3">The sequence shown here is derived from an EMBL/GenBank/DDBJ whole genome shotgun (WGS) entry which is preliminary data.</text>
</comment>
<dbReference type="CDD" id="cd02440">
    <property type="entry name" value="AdoMet_MTases"/>
    <property type="match status" value="1"/>
</dbReference>
<dbReference type="PROSITE" id="PS50937">
    <property type="entry name" value="HTH_MERR_2"/>
    <property type="match status" value="1"/>
</dbReference>